<organism evidence="2">
    <name type="scientific">Pan troglodytes</name>
    <name type="common">Chimpanzee</name>
    <dbReference type="NCBI Taxonomy" id="9598"/>
    <lineage>
        <taxon>Eukaryota</taxon>
        <taxon>Metazoa</taxon>
        <taxon>Chordata</taxon>
        <taxon>Craniata</taxon>
        <taxon>Vertebrata</taxon>
        <taxon>Euteleostomi</taxon>
        <taxon>Mammalia</taxon>
        <taxon>Eutheria</taxon>
        <taxon>Euarchontoglires</taxon>
        <taxon>Primates</taxon>
        <taxon>Haplorrhini</taxon>
        <taxon>Catarrhini</taxon>
        <taxon>Hominidae</taxon>
        <taxon>Pan</taxon>
    </lineage>
</organism>
<protein>
    <submittedName>
        <fullName evidence="2">Uncharacterized protein</fullName>
    </submittedName>
</protein>
<accession>G2HJG6</accession>
<reference evidence="2" key="1">
    <citation type="journal article" date="2011" name="Funct. Integr. Genomics">
        <title>Major chimpanzee-specific structural changes in sperm development-associated genes.</title>
        <authorList>
            <person name="Kim R.N."/>
            <person name="Kim D.W."/>
            <person name="Choi S.H."/>
            <person name="Chae S.H."/>
            <person name="Nam S.H."/>
            <person name="Kim D.W."/>
            <person name="Kim A."/>
            <person name="Kang A."/>
            <person name="Park K.H."/>
            <person name="Lee Y.S."/>
            <person name="Hirai M."/>
            <person name="Suzuki Y."/>
            <person name="Sugano S."/>
            <person name="Hashimoto K."/>
            <person name="Kim D.S."/>
            <person name="Park H.S."/>
        </authorList>
    </citation>
    <scope>NUCLEOTIDE SEQUENCE</scope>
    <source>
        <tissue evidence="2">Testis</tissue>
    </source>
</reference>
<dbReference type="AlphaFoldDB" id="G2HJG6"/>
<feature type="compositionally biased region" description="Polar residues" evidence="1">
    <location>
        <begin position="25"/>
        <end position="39"/>
    </location>
</feature>
<evidence type="ECO:0000256" key="1">
    <source>
        <dbReference type="SAM" id="MobiDB-lite"/>
    </source>
</evidence>
<evidence type="ECO:0000313" key="2">
    <source>
        <dbReference type="EMBL" id="BAK63874.1"/>
    </source>
</evidence>
<sequence>MSGELLPLNKTLHSFSNPMCDPILQVQQGKNPDTESPLSLPQRRGPN</sequence>
<proteinExistence type="evidence at transcript level"/>
<dbReference type="EMBL" id="AK306880">
    <property type="protein sequence ID" value="BAK63874.1"/>
    <property type="molecule type" value="mRNA"/>
</dbReference>
<feature type="region of interest" description="Disordered" evidence="1">
    <location>
        <begin position="23"/>
        <end position="47"/>
    </location>
</feature>
<name>G2HJG6_PANTR</name>